<dbReference type="InterPro" id="IPR036163">
    <property type="entry name" value="HMA_dom_sf"/>
</dbReference>
<reference evidence="2 3" key="1">
    <citation type="journal article" date="2009" name="Nat. Genet.">
        <title>The genome of the cucumber, Cucumis sativus L.</title>
        <authorList>
            <person name="Huang S."/>
            <person name="Li R."/>
            <person name="Zhang Z."/>
            <person name="Li L."/>
            <person name="Gu X."/>
            <person name="Fan W."/>
            <person name="Lucas W.J."/>
            <person name="Wang X."/>
            <person name="Xie B."/>
            <person name="Ni P."/>
            <person name="Ren Y."/>
            <person name="Zhu H."/>
            <person name="Li J."/>
            <person name="Lin K."/>
            <person name="Jin W."/>
            <person name="Fei Z."/>
            <person name="Li G."/>
            <person name="Staub J."/>
            <person name="Kilian A."/>
            <person name="van der Vossen E.A."/>
            <person name="Wu Y."/>
            <person name="Guo J."/>
            <person name="He J."/>
            <person name="Jia Z."/>
            <person name="Ren Y."/>
            <person name="Tian G."/>
            <person name="Lu Y."/>
            <person name="Ruan J."/>
            <person name="Qian W."/>
            <person name="Wang M."/>
            <person name="Huang Q."/>
            <person name="Li B."/>
            <person name="Xuan Z."/>
            <person name="Cao J."/>
            <person name="Asan"/>
            <person name="Wu Z."/>
            <person name="Zhang J."/>
            <person name="Cai Q."/>
            <person name="Bai Y."/>
            <person name="Zhao B."/>
            <person name="Han Y."/>
            <person name="Li Y."/>
            <person name="Li X."/>
            <person name="Wang S."/>
            <person name="Shi Q."/>
            <person name="Liu S."/>
            <person name="Cho W.K."/>
            <person name="Kim J.Y."/>
            <person name="Xu Y."/>
            <person name="Heller-Uszynska K."/>
            <person name="Miao H."/>
            <person name="Cheng Z."/>
            <person name="Zhang S."/>
            <person name="Wu J."/>
            <person name="Yang Y."/>
            <person name="Kang H."/>
            <person name="Li M."/>
            <person name="Liang H."/>
            <person name="Ren X."/>
            <person name="Shi Z."/>
            <person name="Wen M."/>
            <person name="Jian M."/>
            <person name="Yang H."/>
            <person name="Zhang G."/>
            <person name="Yang Z."/>
            <person name="Chen R."/>
            <person name="Liu S."/>
            <person name="Li J."/>
            <person name="Ma L."/>
            <person name="Liu H."/>
            <person name="Zhou Y."/>
            <person name="Zhao J."/>
            <person name="Fang X."/>
            <person name="Li G."/>
            <person name="Fang L."/>
            <person name="Li Y."/>
            <person name="Liu D."/>
            <person name="Zheng H."/>
            <person name="Zhang Y."/>
            <person name="Qin N."/>
            <person name="Li Z."/>
            <person name="Yang G."/>
            <person name="Yang S."/>
            <person name="Bolund L."/>
            <person name="Kristiansen K."/>
            <person name="Zheng H."/>
            <person name="Li S."/>
            <person name="Zhang X."/>
            <person name="Yang H."/>
            <person name="Wang J."/>
            <person name="Sun R."/>
            <person name="Zhang B."/>
            <person name="Jiang S."/>
            <person name="Wang J."/>
            <person name="Du Y."/>
            <person name="Li S."/>
        </authorList>
    </citation>
    <scope>NUCLEOTIDE SEQUENCE [LARGE SCALE GENOMIC DNA]</scope>
    <source>
        <strain evidence="3">cv. 9930</strain>
    </source>
</reference>
<dbReference type="PANTHER" id="PTHR46119:SF8">
    <property type="entry name" value="OS08G0405700 PROTEIN"/>
    <property type="match status" value="1"/>
</dbReference>
<dbReference type="Gene3D" id="3.30.70.100">
    <property type="match status" value="1"/>
</dbReference>
<dbReference type="InterPro" id="IPR006121">
    <property type="entry name" value="HMA_dom"/>
</dbReference>
<feature type="domain" description="HMA" evidence="1">
    <location>
        <begin position="100"/>
        <end position="166"/>
    </location>
</feature>
<proteinExistence type="predicted"/>
<keyword evidence="3" id="KW-1185">Reference proteome</keyword>
<sequence>MKKLGGFMCHSAATTAVCIPSDPRSTVVSRRLARPDYANNNHANNGNRSARFVSNNTVKYSKLVESSPSLSVRSEGKHINLKKPAMPVMLSSPAENNNVFHVVVMRVALHCQGCASKVKRHLSRMEGVTSFSIDLEAKRVTVMGHISPLGVLQSISKVKRAELWATQA</sequence>
<protein>
    <recommendedName>
        <fullName evidence="1">HMA domain-containing protein</fullName>
    </recommendedName>
</protein>
<dbReference type="EMBL" id="CM002928">
    <property type="protein sequence ID" value="KGN43698.1"/>
    <property type="molecule type" value="Genomic_DNA"/>
</dbReference>
<dbReference type="GO" id="GO:0046872">
    <property type="term" value="F:metal ion binding"/>
    <property type="evidence" value="ECO:0007669"/>
    <property type="project" value="InterPro"/>
</dbReference>
<dbReference type="PROSITE" id="PS50846">
    <property type="entry name" value="HMA_2"/>
    <property type="match status" value="1"/>
</dbReference>
<evidence type="ECO:0000259" key="1">
    <source>
        <dbReference type="PROSITE" id="PS50846"/>
    </source>
</evidence>
<dbReference type="AlphaFoldDB" id="A0A0A0K2I2"/>
<dbReference type="OrthoDB" id="689350at2759"/>
<reference evidence="2 3" key="2">
    <citation type="journal article" date="2009" name="PLoS ONE">
        <title>An integrated genetic and cytogenetic map of the cucumber genome.</title>
        <authorList>
            <person name="Ren Y."/>
            <person name="Zhang Z."/>
            <person name="Liu J."/>
            <person name="Staub J.E."/>
            <person name="Han Y."/>
            <person name="Cheng Z."/>
            <person name="Li X."/>
            <person name="Lu J."/>
            <person name="Miao H."/>
            <person name="Kang H."/>
            <person name="Xie B."/>
            <person name="Gu X."/>
            <person name="Wang X."/>
            <person name="Du Y."/>
            <person name="Jin W."/>
            <person name="Huang S."/>
        </authorList>
    </citation>
    <scope>NUCLEOTIDE SEQUENCE [LARGE SCALE GENOMIC DNA]</scope>
    <source>
        <strain evidence="3">cv. 9930</strain>
    </source>
</reference>
<dbReference type="SUPFAM" id="SSF55008">
    <property type="entry name" value="HMA, heavy metal-associated domain"/>
    <property type="match status" value="1"/>
</dbReference>
<dbReference type="OMA" id="GGFMCHS"/>
<dbReference type="InterPro" id="IPR044526">
    <property type="entry name" value="NAKR1-3"/>
</dbReference>
<dbReference type="PANTHER" id="PTHR46119">
    <property type="entry name" value="OS08G0405700 PROTEIN"/>
    <property type="match status" value="1"/>
</dbReference>
<dbReference type="Pfam" id="PF00403">
    <property type="entry name" value="HMA"/>
    <property type="match status" value="1"/>
</dbReference>
<name>A0A0A0K2I2_CUCSA</name>
<dbReference type="STRING" id="3659.A0A0A0K2I2"/>
<evidence type="ECO:0000313" key="2">
    <source>
        <dbReference type="EMBL" id="KGN43698.1"/>
    </source>
</evidence>
<gene>
    <name evidence="2" type="ORF">Csa_7G060180</name>
</gene>
<accession>A0A0A0K2I2</accession>
<organism evidence="2 3">
    <name type="scientific">Cucumis sativus</name>
    <name type="common">Cucumber</name>
    <dbReference type="NCBI Taxonomy" id="3659"/>
    <lineage>
        <taxon>Eukaryota</taxon>
        <taxon>Viridiplantae</taxon>
        <taxon>Streptophyta</taxon>
        <taxon>Embryophyta</taxon>
        <taxon>Tracheophyta</taxon>
        <taxon>Spermatophyta</taxon>
        <taxon>Magnoliopsida</taxon>
        <taxon>eudicotyledons</taxon>
        <taxon>Gunneridae</taxon>
        <taxon>Pentapetalae</taxon>
        <taxon>rosids</taxon>
        <taxon>fabids</taxon>
        <taxon>Cucurbitales</taxon>
        <taxon>Cucurbitaceae</taxon>
        <taxon>Benincaseae</taxon>
        <taxon>Cucumis</taxon>
    </lineage>
</organism>
<dbReference type="KEGG" id="csv:105436087"/>
<dbReference type="CDD" id="cd00371">
    <property type="entry name" value="HMA"/>
    <property type="match status" value="1"/>
</dbReference>
<reference evidence="2 3" key="4">
    <citation type="journal article" date="2011" name="BMC Genomics">
        <title>RNA-Seq improves annotation of protein-coding genes in the cucumber genome.</title>
        <authorList>
            <person name="Li Z."/>
            <person name="Zhang Z."/>
            <person name="Yan P."/>
            <person name="Huang S."/>
            <person name="Fei Z."/>
            <person name="Lin K."/>
        </authorList>
    </citation>
    <scope>NUCLEOTIDE SEQUENCE [LARGE SCALE GENOMIC DNA]</scope>
    <source>
        <strain evidence="3">cv. 9930</strain>
    </source>
</reference>
<dbReference type="Proteomes" id="UP000029981">
    <property type="component" value="Chromosome 7"/>
</dbReference>
<dbReference type="Gramene" id="KGN43698">
    <property type="protein sequence ID" value="KGN43698"/>
    <property type="gene ID" value="Csa_7G060180"/>
</dbReference>
<evidence type="ECO:0000313" key="3">
    <source>
        <dbReference type="Proteomes" id="UP000029981"/>
    </source>
</evidence>
<reference evidence="2 3" key="3">
    <citation type="journal article" date="2010" name="BMC Genomics">
        <title>Transcriptome sequencing and comparative analysis of cucumber flowers with different sex types.</title>
        <authorList>
            <person name="Guo S."/>
            <person name="Zheng Y."/>
            <person name="Joung J.G."/>
            <person name="Liu S."/>
            <person name="Zhang Z."/>
            <person name="Crasta O.R."/>
            <person name="Sobral B.W."/>
            <person name="Xu Y."/>
            <person name="Huang S."/>
            <person name="Fei Z."/>
        </authorList>
    </citation>
    <scope>NUCLEOTIDE SEQUENCE [LARGE SCALE GENOMIC DNA]</scope>
    <source>
        <strain evidence="3">cv. 9930</strain>
    </source>
</reference>